<accession>A0A6A6CJV4</accession>
<dbReference type="GO" id="GO:0016491">
    <property type="term" value="F:oxidoreductase activity"/>
    <property type="evidence" value="ECO:0007669"/>
    <property type="project" value="UniProtKB-KW"/>
</dbReference>
<dbReference type="RefSeq" id="XP_033666605.1">
    <property type="nucleotide sequence ID" value="XM_033813041.1"/>
</dbReference>
<proteinExistence type="predicted"/>
<dbReference type="OrthoDB" id="542013at2759"/>
<gene>
    <name evidence="2" type="ORF">M409DRAFT_55597</name>
</gene>
<dbReference type="Proteomes" id="UP000799537">
    <property type="component" value="Unassembled WGS sequence"/>
</dbReference>
<evidence type="ECO:0000313" key="3">
    <source>
        <dbReference type="Proteomes" id="UP000799537"/>
    </source>
</evidence>
<keyword evidence="3" id="KW-1185">Reference proteome</keyword>
<dbReference type="PANTHER" id="PTHR43157:SF35">
    <property type="entry name" value="DEHYDROGENASE_REDUCTASE FAMILY PROTEIN, PUTATIVE-RELATED"/>
    <property type="match status" value="1"/>
</dbReference>
<dbReference type="EMBL" id="ML993599">
    <property type="protein sequence ID" value="KAF2165716.1"/>
    <property type="molecule type" value="Genomic_DNA"/>
</dbReference>
<dbReference type="GeneID" id="54566313"/>
<evidence type="ECO:0000313" key="2">
    <source>
        <dbReference type="EMBL" id="KAF2165716.1"/>
    </source>
</evidence>
<evidence type="ECO:0000256" key="1">
    <source>
        <dbReference type="ARBA" id="ARBA00023002"/>
    </source>
</evidence>
<evidence type="ECO:0008006" key="4">
    <source>
        <dbReference type="Google" id="ProtNLM"/>
    </source>
</evidence>
<dbReference type="AlphaFoldDB" id="A0A6A6CJV4"/>
<sequence>MTSSKDMGPLTDPFFPTIFRQNQFKAKAPPVPSSMNLKDQVAVVTGANVGLGLECCRQLLDLKLGHLILAVRSIEKGEAAANGLRKKYTKSHIEIWKVDLESYDSVQAFGRRADKELTRLDIAILNAGLMTFKFGLVKSTGHEHMLQVNYLSTALLSLLLLPALRKGAKEGRPGRLTIINAGLSHVAKPPFLNTTGETKSMLASFDDEKAFSAGEWYNSSKVLMHFFVWKLSELVPAVEVVVNLVVLGYIKGTGLAREVSIMLKPLMKGFEALTARSLYDGASTYVHAAVVEGKESHGCCLMSWKISPYAALLYGTDGHKMIEKLWRETMDEVGALGVEKKLLYE</sequence>
<dbReference type="InterPro" id="IPR036291">
    <property type="entry name" value="NAD(P)-bd_dom_sf"/>
</dbReference>
<dbReference type="Pfam" id="PF00106">
    <property type="entry name" value="adh_short"/>
    <property type="match status" value="1"/>
</dbReference>
<dbReference type="InterPro" id="IPR002347">
    <property type="entry name" value="SDR_fam"/>
</dbReference>
<protein>
    <recommendedName>
        <fullName evidence="4">Ketoreductase (KR) domain-containing protein</fullName>
    </recommendedName>
</protein>
<name>A0A6A6CJV4_ZASCE</name>
<dbReference type="Gene3D" id="3.40.50.720">
    <property type="entry name" value="NAD(P)-binding Rossmann-like Domain"/>
    <property type="match status" value="1"/>
</dbReference>
<keyword evidence="1" id="KW-0560">Oxidoreductase</keyword>
<reference evidence="2" key="1">
    <citation type="journal article" date="2020" name="Stud. Mycol.">
        <title>101 Dothideomycetes genomes: a test case for predicting lifestyles and emergence of pathogens.</title>
        <authorList>
            <person name="Haridas S."/>
            <person name="Albert R."/>
            <person name="Binder M."/>
            <person name="Bloem J."/>
            <person name="Labutti K."/>
            <person name="Salamov A."/>
            <person name="Andreopoulos B."/>
            <person name="Baker S."/>
            <person name="Barry K."/>
            <person name="Bills G."/>
            <person name="Bluhm B."/>
            <person name="Cannon C."/>
            <person name="Castanera R."/>
            <person name="Culley D."/>
            <person name="Daum C."/>
            <person name="Ezra D."/>
            <person name="Gonzalez J."/>
            <person name="Henrissat B."/>
            <person name="Kuo A."/>
            <person name="Liang C."/>
            <person name="Lipzen A."/>
            <person name="Lutzoni F."/>
            <person name="Magnuson J."/>
            <person name="Mondo S."/>
            <person name="Nolan M."/>
            <person name="Ohm R."/>
            <person name="Pangilinan J."/>
            <person name="Park H.-J."/>
            <person name="Ramirez L."/>
            <person name="Alfaro M."/>
            <person name="Sun H."/>
            <person name="Tritt A."/>
            <person name="Yoshinaga Y."/>
            <person name="Zwiers L.-H."/>
            <person name="Turgeon B."/>
            <person name="Goodwin S."/>
            <person name="Spatafora J."/>
            <person name="Crous P."/>
            <person name="Grigoriev I."/>
        </authorList>
    </citation>
    <scope>NUCLEOTIDE SEQUENCE</scope>
    <source>
        <strain evidence="2">ATCC 36951</strain>
    </source>
</reference>
<dbReference type="SUPFAM" id="SSF51735">
    <property type="entry name" value="NAD(P)-binding Rossmann-fold domains"/>
    <property type="match status" value="1"/>
</dbReference>
<dbReference type="PANTHER" id="PTHR43157">
    <property type="entry name" value="PHOSPHATIDYLINOSITOL-GLYCAN BIOSYNTHESIS CLASS F PROTEIN-RELATED"/>
    <property type="match status" value="1"/>
</dbReference>
<organism evidence="2 3">
    <name type="scientific">Zasmidium cellare ATCC 36951</name>
    <dbReference type="NCBI Taxonomy" id="1080233"/>
    <lineage>
        <taxon>Eukaryota</taxon>
        <taxon>Fungi</taxon>
        <taxon>Dikarya</taxon>
        <taxon>Ascomycota</taxon>
        <taxon>Pezizomycotina</taxon>
        <taxon>Dothideomycetes</taxon>
        <taxon>Dothideomycetidae</taxon>
        <taxon>Mycosphaerellales</taxon>
        <taxon>Mycosphaerellaceae</taxon>
        <taxon>Zasmidium</taxon>
    </lineage>
</organism>